<dbReference type="PANTHER" id="PTHR12151">
    <property type="entry name" value="ELECTRON TRANSPORT PROTIN SCO1/SENC FAMILY MEMBER"/>
    <property type="match status" value="1"/>
</dbReference>
<reference evidence="2 3" key="1">
    <citation type="journal article" date="2021" name="MBio">
        <title>Poor Competitiveness of Bradyrhizobium in Pigeon Pea Root Colonization in Indian Soils.</title>
        <authorList>
            <person name="Chalasani D."/>
            <person name="Basu A."/>
            <person name="Pullabhotla S.V.S.R.N."/>
            <person name="Jorrin B."/>
            <person name="Neal A.L."/>
            <person name="Poole P.S."/>
            <person name="Podile A.R."/>
            <person name="Tkacz A."/>
        </authorList>
    </citation>
    <scope>NUCLEOTIDE SEQUENCE [LARGE SCALE GENOMIC DNA]</scope>
    <source>
        <strain evidence="2 3">HU56</strain>
    </source>
</reference>
<dbReference type="Gene3D" id="3.40.30.10">
    <property type="entry name" value="Glutaredoxin"/>
    <property type="match status" value="1"/>
</dbReference>
<keyword evidence="3" id="KW-1185">Reference proteome</keyword>
<comment type="caution">
    <text evidence="2">The sequence shown here is derived from an EMBL/GenBank/DDBJ whole genome shotgun (WGS) entry which is preliminary data.</text>
</comment>
<dbReference type="InterPro" id="IPR003782">
    <property type="entry name" value="SCO1/SenC"/>
</dbReference>
<dbReference type="SUPFAM" id="SSF52833">
    <property type="entry name" value="Thioredoxin-like"/>
    <property type="match status" value="1"/>
</dbReference>
<sequence>MLVENVEFALTDHNGKEVSELSYCGSWMLFFFGFTNCRSVCPRTLGRLSSALDRLGEGANDVRGLYVTVDPARDTPDVLREFLSERYPHFTGLTGSQQAIEAVKANFGVFARRVDESAGNYSMPHTSLTYLIDPRGLYRTHWSSVLEDEEIVDKLRIELSR</sequence>
<accession>A0ABS7GN37</accession>
<dbReference type="CDD" id="cd02968">
    <property type="entry name" value="SCO"/>
    <property type="match status" value="1"/>
</dbReference>
<evidence type="ECO:0000313" key="3">
    <source>
        <dbReference type="Proteomes" id="UP000717752"/>
    </source>
</evidence>
<dbReference type="InterPro" id="IPR036249">
    <property type="entry name" value="Thioredoxin-like_sf"/>
</dbReference>
<name>A0ABS7GN37_9HYPH</name>
<proteinExistence type="inferred from homology"/>
<protein>
    <submittedName>
        <fullName evidence="2">SCO family protein</fullName>
    </submittedName>
</protein>
<evidence type="ECO:0000313" key="2">
    <source>
        <dbReference type="EMBL" id="MBW9051061.1"/>
    </source>
</evidence>
<comment type="similarity">
    <text evidence="1">Belongs to the SCO1/2 family.</text>
</comment>
<dbReference type="RefSeq" id="WP_220332601.1">
    <property type="nucleotide sequence ID" value="NZ_JAEUAK010000001.1"/>
</dbReference>
<dbReference type="Proteomes" id="UP000717752">
    <property type="component" value="Unassembled WGS sequence"/>
</dbReference>
<gene>
    <name evidence="2" type="ORF">JNB85_01390</name>
</gene>
<organism evidence="2 3">
    <name type="scientific">Rhizobium mesosinicum</name>
    <dbReference type="NCBI Taxonomy" id="335017"/>
    <lineage>
        <taxon>Bacteria</taxon>
        <taxon>Pseudomonadati</taxon>
        <taxon>Pseudomonadota</taxon>
        <taxon>Alphaproteobacteria</taxon>
        <taxon>Hyphomicrobiales</taxon>
        <taxon>Rhizobiaceae</taxon>
        <taxon>Rhizobium/Agrobacterium group</taxon>
        <taxon>Rhizobium</taxon>
    </lineage>
</organism>
<dbReference type="Pfam" id="PF02630">
    <property type="entry name" value="SCO1-SenC"/>
    <property type="match status" value="1"/>
</dbReference>
<evidence type="ECO:0000256" key="1">
    <source>
        <dbReference type="ARBA" id="ARBA00010996"/>
    </source>
</evidence>
<dbReference type="EMBL" id="JAEUAK010000001">
    <property type="protein sequence ID" value="MBW9051061.1"/>
    <property type="molecule type" value="Genomic_DNA"/>
</dbReference>
<dbReference type="PANTHER" id="PTHR12151:SF25">
    <property type="entry name" value="LINALOOL DEHYDRATASE_ISOMERASE DOMAIN-CONTAINING PROTEIN"/>
    <property type="match status" value="1"/>
</dbReference>